<sequence>MFSFRKPQDNQAAEELALLGRHAGVGLWDAVIHNGDPMHAQSNWHWSPEFRRLMGFDRDDKAGFPDKVGSWADRLHPDDAKPTFDAFMGCLNDRSGRTGYDVNYRLKVKDGSYRWFRAIGGVARDSSGLALRACGSLIDIDAERRELERAKLLDRHAGVGLWDAVFHNGDPMHAQSRWHWSPEFRRLVGFDRDDKAGFPDKVGSWADRLHPDDAKRTFDAFMACLNDRSGRTGYDVDYRLKLRDGSYRWFRAIGGVARDGSGLALRACGSLIDIDAQKVAELRQAEMDSERRRSVTTLAETLDSEVGTAADRATANAQTVAAATEELSASISDISTRANEASGASLKASEEASRTNAAVEALVTSAERIGAITKLINSIASQTNLLALNATIEAARAGEAGRGFAVVANEVKSLAQQSGSAADDIAAQIASVQQEALHAVDAIRRIGAIVTDVQQISTTIAAAVSQQESATREIAHSVTRVVRDIEVVSQNIATASERLRA</sequence>
<dbReference type="InterPro" id="IPR000014">
    <property type="entry name" value="PAS"/>
</dbReference>
<dbReference type="SMART" id="SM00086">
    <property type="entry name" value="PAC"/>
    <property type="match status" value="2"/>
</dbReference>
<dbReference type="PANTHER" id="PTHR32089:SF112">
    <property type="entry name" value="LYSOZYME-LIKE PROTEIN-RELATED"/>
    <property type="match status" value="1"/>
</dbReference>
<evidence type="ECO:0000256" key="2">
    <source>
        <dbReference type="ARBA" id="ARBA00022519"/>
    </source>
</evidence>
<dbReference type="SUPFAM" id="SSF58104">
    <property type="entry name" value="Methyl-accepting chemotaxis protein (MCP) signaling domain"/>
    <property type="match status" value="1"/>
</dbReference>
<evidence type="ECO:0000256" key="4">
    <source>
        <dbReference type="ARBA" id="ARBA00029447"/>
    </source>
</evidence>
<name>A0A160JG26_9PROT</name>
<dbReference type="PROSITE" id="PS50192">
    <property type="entry name" value="T_SNARE"/>
    <property type="match status" value="1"/>
</dbReference>
<evidence type="ECO:0000313" key="9">
    <source>
        <dbReference type="EMBL" id="ANC91860.1"/>
    </source>
</evidence>
<dbReference type="Pfam" id="PF08447">
    <property type="entry name" value="PAS_3"/>
    <property type="match status" value="2"/>
</dbReference>
<dbReference type="InterPro" id="IPR000727">
    <property type="entry name" value="T_SNARE_dom"/>
</dbReference>
<dbReference type="OrthoDB" id="266313at2"/>
<dbReference type="InterPro" id="IPR013655">
    <property type="entry name" value="PAS_fold_3"/>
</dbReference>
<evidence type="ECO:0000313" key="10">
    <source>
        <dbReference type="Proteomes" id="UP000077405"/>
    </source>
</evidence>
<protein>
    <submittedName>
        <fullName evidence="9">Chemotaxis protein</fullName>
    </submittedName>
</protein>
<feature type="domain" description="PAC" evidence="7">
    <location>
        <begin position="100"/>
        <end position="152"/>
    </location>
</feature>
<evidence type="ECO:0000259" key="8">
    <source>
        <dbReference type="PROSITE" id="PS50192"/>
    </source>
</evidence>
<comment type="subcellular location">
    <subcellularLocation>
        <location evidence="1">Cell inner membrane</location>
        <topology evidence="1">Multi-pass membrane protein</topology>
    </subcellularLocation>
</comment>
<keyword evidence="3 5" id="KW-0807">Transducer</keyword>
<dbReference type="InterPro" id="IPR035965">
    <property type="entry name" value="PAS-like_dom_sf"/>
</dbReference>
<dbReference type="SUPFAM" id="SSF55785">
    <property type="entry name" value="PYP-like sensor domain (PAS domain)"/>
    <property type="match status" value="2"/>
</dbReference>
<dbReference type="PROSITE" id="PS50111">
    <property type="entry name" value="CHEMOTAXIS_TRANSDUC_2"/>
    <property type="match status" value="1"/>
</dbReference>
<evidence type="ECO:0000256" key="1">
    <source>
        <dbReference type="ARBA" id="ARBA00004429"/>
    </source>
</evidence>
<dbReference type="KEGG" id="ahu:A6A40_08025"/>
<comment type="similarity">
    <text evidence="4">Belongs to the methyl-accepting chemotaxis (MCP) protein family.</text>
</comment>
<dbReference type="InterPro" id="IPR001610">
    <property type="entry name" value="PAC"/>
</dbReference>
<dbReference type="AlphaFoldDB" id="A0A160JG26"/>
<reference evidence="9 10" key="1">
    <citation type="journal article" date="2013" name="Int. J. Syst. Evol. Microbiol.">
        <title>Azospirillum humicireducens sp. nov., a nitrogen-fixing bacterium isolated from a microbial fuel cell.</title>
        <authorList>
            <person name="Zhou S."/>
            <person name="Han L."/>
            <person name="Wang Y."/>
            <person name="Yang G."/>
            <person name="Zhuang L."/>
            <person name="Hu P."/>
        </authorList>
    </citation>
    <scope>NUCLEOTIDE SEQUENCE [LARGE SCALE GENOMIC DNA]</scope>
    <source>
        <strain evidence="9 10">SgZ-5</strain>
    </source>
</reference>
<feature type="domain" description="Methyl-accepting transducer" evidence="6">
    <location>
        <begin position="288"/>
        <end position="501"/>
    </location>
</feature>
<dbReference type="GO" id="GO:0006935">
    <property type="term" value="P:chemotaxis"/>
    <property type="evidence" value="ECO:0007669"/>
    <property type="project" value="InterPro"/>
</dbReference>
<feature type="domain" description="PAC" evidence="7">
    <location>
        <begin position="234"/>
        <end position="286"/>
    </location>
</feature>
<gene>
    <name evidence="9" type="ORF">A6A40_08025</name>
</gene>
<dbReference type="InterPro" id="IPR004090">
    <property type="entry name" value="Chemotax_Me-accpt_rcpt"/>
</dbReference>
<feature type="domain" description="T-SNARE coiled-coil homology" evidence="8">
    <location>
        <begin position="441"/>
        <end position="495"/>
    </location>
</feature>
<dbReference type="Pfam" id="PF00015">
    <property type="entry name" value="MCPsignal"/>
    <property type="match status" value="1"/>
</dbReference>
<proteinExistence type="inferred from homology"/>
<dbReference type="PROSITE" id="PS50113">
    <property type="entry name" value="PAC"/>
    <property type="match status" value="2"/>
</dbReference>
<dbReference type="Proteomes" id="UP000077405">
    <property type="component" value="Chromosome"/>
</dbReference>
<evidence type="ECO:0000259" key="6">
    <source>
        <dbReference type="PROSITE" id="PS50111"/>
    </source>
</evidence>
<keyword evidence="2" id="KW-1003">Cell membrane</keyword>
<dbReference type="PRINTS" id="PR00260">
    <property type="entry name" value="CHEMTRNSDUCR"/>
</dbReference>
<evidence type="ECO:0000256" key="3">
    <source>
        <dbReference type="ARBA" id="ARBA00023224"/>
    </source>
</evidence>
<keyword evidence="2" id="KW-0472">Membrane</keyword>
<dbReference type="GO" id="GO:0005886">
    <property type="term" value="C:plasma membrane"/>
    <property type="evidence" value="ECO:0007669"/>
    <property type="project" value="UniProtKB-SubCell"/>
</dbReference>
<dbReference type="Gene3D" id="3.30.450.20">
    <property type="entry name" value="PAS domain"/>
    <property type="match status" value="2"/>
</dbReference>
<dbReference type="Gene3D" id="1.10.287.950">
    <property type="entry name" value="Methyl-accepting chemotaxis protein"/>
    <property type="match status" value="1"/>
</dbReference>
<dbReference type="InterPro" id="IPR004089">
    <property type="entry name" value="MCPsignal_dom"/>
</dbReference>
<keyword evidence="10" id="KW-1185">Reference proteome</keyword>
<dbReference type="PANTHER" id="PTHR32089">
    <property type="entry name" value="METHYL-ACCEPTING CHEMOTAXIS PROTEIN MCPB"/>
    <property type="match status" value="1"/>
</dbReference>
<accession>A0A160JG26</accession>
<dbReference type="InterPro" id="IPR000700">
    <property type="entry name" value="PAS-assoc_C"/>
</dbReference>
<evidence type="ECO:0000259" key="7">
    <source>
        <dbReference type="PROSITE" id="PS50113"/>
    </source>
</evidence>
<keyword evidence="2" id="KW-0997">Cell inner membrane</keyword>
<organism evidence="9 10">
    <name type="scientific">Azospirillum humicireducens</name>
    <dbReference type="NCBI Taxonomy" id="1226968"/>
    <lineage>
        <taxon>Bacteria</taxon>
        <taxon>Pseudomonadati</taxon>
        <taxon>Pseudomonadota</taxon>
        <taxon>Alphaproteobacteria</taxon>
        <taxon>Rhodospirillales</taxon>
        <taxon>Azospirillaceae</taxon>
        <taxon>Azospirillum</taxon>
    </lineage>
</organism>
<dbReference type="GO" id="GO:0004888">
    <property type="term" value="F:transmembrane signaling receptor activity"/>
    <property type="evidence" value="ECO:0007669"/>
    <property type="project" value="InterPro"/>
</dbReference>
<dbReference type="GO" id="GO:0007165">
    <property type="term" value="P:signal transduction"/>
    <property type="evidence" value="ECO:0007669"/>
    <property type="project" value="UniProtKB-KW"/>
</dbReference>
<dbReference type="EMBL" id="CP015285">
    <property type="protein sequence ID" value="ANC91860.1"/>
    <property type="molecule type" value="Genomic_DNA"/>
</dbReference>
<evidence type="ECO:0000256" key="5">
    <source>
        <dbReference type="PROSITE-ProRule" id="PRU00284"/>
    </source>
</evidence>
<dbReference type="STRING" id="1226968.A6A40_08025"/>
<dbReference type="RefSeq" id="WP_063634943.1">
    <property type="nucleotide sequence ID" value="NZ_CP015285.1"/>
</dbReference>
<dbReference type="CDD" id="cd00130">
    <property type="entry name" value="PAS"/>
    <property type="match status" value="2"/>
</dbReference>
<dbReference type="SMART" id="SM00283">
    <property type="entry name" value="MA"/>
    <property type="match status" value="1"/>
</dbReference>